<sequence length="482" mass="54085">MVKSNSRISLPVKRRLVILVVSSLVSCIFFSSPFFAIPSPTDGPDLEIEVPLPEPEIISTVTVTVHAPAEARSTDLVTDLDSGLLFSRITTPYFRDNLQPSIKYITSGSAKDWHNQVIAFTNLLYLSLITERVPIIPPFSYHEAQHTSDLDFGDVFDMKRLKKELEIPILEWYQVKNTKGTSSEILGCWRTSSVRNDSLPNSFPPSLKLDVSFTTAPDFAEIHADTGENFTTFWSLASLAFPDAFTTISTVEDAEQSPRHQVKLPPDHQSLLCFDDLSHVSVLNPSEFSLDISPAWRFVGQHMHWNPRIQHIADIYARKTFGIDTADPIPPYITVHAQHTNAESWCEVPIEDCFAPLSAYAQRVEEVKAEIRSTMGISVERVLVISDKTGKYWWEAVRKRGWVRIDHSGTIRRYGAWYPTLIDAVIESQGIAYVSTAQPMGSVLGGKRVSSWQGGIVKTVPWETRKTRVAPPIPPLKLLDIP</sequence>
<accession>A0AAW0BX66</accession>
<protein>
    <submittedName>
        <fullName evidence="1">Uncharacterized protein</fullName>
    </submittedName>
</protein>
<comment type="caution">
    <text evidence="1">The sequence shown here is derived from an EMBL/GenBank/DDBJ whole genome shotgun (WGS) entry which is preliminary data.</text>
</comment>
<gene>
    <name evidence="1" type="ORF">R3P38DRAFT_2924042</name>
</gene>
<evidence type="ECO:0000313" key="1">
    <source>
        <dbReference type="EMBL" id="KAK7031506.1"/>
    </source>
</evidence>
<dbReference type="CDD" id="cd11296">
    <property type="entry name" value="O-FucT_like"/>
    <property type="match status" value="1"/>
</dbReference>
<dbReference type="AlphaFoldDB" id="A0AAW0BX66"/>
<dbReference type="PROSITE" id="PS51257">
    <property type="entry name" value="PROKAR_LIPOPROTEIN"/>
    <property type="match status" value="1"/>
</dbReference>
<dbReference type="EMBL" id="JAWWNJ010000024">
    <property type="protein sequence ID" value="KAK7031506.1"/>
    <property type="molecule type" value="Genomic_DNA"/>
</dbReference>
<name>A0AAW0BX66_9AGAR</name>
<keyword evidence="2" id="KW-1185">Reference proteome</keyword>
<reference evidence="1 2" key="1">
    <citation type="journal article" date="2024" name="J Genomics">
        <title>Draft genome sequencing and assembly of Favolaschia claudopus CIRM-BRFM 2984 isolated from oak limbs.</title>
        <authorList>
            <person name="Navarro D."/>
            <person name="Drula E."/>
            <person name="Chaduli D."/>
            <person name="Cazenave R."/>
            <person name="Ahrendt S."/>
            <person name="Wang J."/>
            <person name="Lipzen A."/>
            <person name="Daum C."/>
            <person name="Barry K."/>
            <person name="Grigoriev I.V."/>
            <person name="Favel A."/>
            <person name="Rosso M.N."/>
            <person name="Martin F."/>
        </authorList>
    </citation>
    <scope>NUCLEOTIDE SEQUENCE [LARGE SCALE GENOMIC DNA]</scope>
    <source>
        <strain evidence="1 2">CIRM-BRFM 2984</strain>
    </source>
</reference>
<dbReference type="Proteomes" id="UP001362999">
    <property type="component" value="Unassembled WGS sequence"/>
</dbReference>
<proteinExistence type="predicted"/>
<evidence type="ECO:0000313" key="2">
    <source>
        <dbReference type="Proteomes" id="UP001362999"/>
    </source>
</evidence>
<organism evidence="1 2">
    <name type="scientific">Favolaschia claudopus</name>
    <dbReference type="NCBI Taxonomy" id="2862362"/>
    <lineage>
        <taxon>Eukaryota</taxon>
        <taxon>Fungi</taxon>
        <taxon>Dikarya</taxon>
        <taxon>Basidiomycota</taxon>
        <taxon>Agaricomycotina</taxon>
        <taxon>Agaricomycetes</taxon>
        <taxon>Agaricomycetidae</taxon>
        <taxon>Agaricales</taxon>
        <taxon>Marasmiineae</taxon>
        <taxon>Mycenaceae</taxon>
        <taxon>Favolaschia</taxon>
    </lineage>
</organism>